<reference evidence="12 13" key="1">
    <citation type="submission" date="2019-10" db="EMBL/GenBank/DDBJ databases">
        <title>Sequencing and Assembly of Multiple Reported Metal-Biooxidizing Members of the Extremely Thermoacidophilic Archaeal Family Sulfolobaceae.</title>
        <authorList>
            <person name="Counts J.A."/>
            <person name="Kelly R.M."/>
        </authorList>
    </citation>
    <scope>NUCLEOTIDE SEQUENCE [LARGE SCALE GENOMIC DNA]</scope>
    <source>
        <strain evidence="12 13">DSM 6482</strain>
    </source>
</reference>
<dbReference type="EC" id="2.7.1.15" evidence="10"/>
<comment type="cofactor">
    <cofactor evidence="10">
        <name>Mg(2+)</name>
        <dbReference type="ChEBI" id="CHEBI:18420"/>
    </cofactor>
    <text evidence="10">Requires a divalent cation, most likely magnesium in vivo, as an electrophilic catalyst to aid phosphoryl group transfer. It is the chelate of the metal and the nucleotide that is the actual substrate.</text>
</comment>
<feature type="binding site" evidence="10">
    <location>
        <position position="239"/>
    </location>
    <ligand>
        <name>substrate</name>
    </ligand>
</feature>
<accession>A0A6A9QNK0</accession>
<dbReference type="InterPro" id="IPR029056">
    <property type="entry name" value="Ribokinase-like"/>
</dbReference>
<feature type="binding site" evidence="10">
    <location>
        <position position="176"/>
    </location>
    <ligand>
        <name>ATP</name>
        <dbReference type="ChEBI" id="CHEBI:30616"/>
    </ligand>
</feature>
<evidence type="ECO:0000256" key="5">
    <source>
        <dbReference type="ARBA" id="ARBA00022777"/>
    </source>
</evidence>
<keyword evidence="6 10" id="KW-0067">ATP-binding</keyword>
<comment type="function">
    <text evidence="10">Catalyzes the phosphorylation of ribose at O-5 in a reaction requiring ATP and magnesium. The resulting D-ribose-5-phosphate can then be used either for sythesis of nucleotides, histidine, and tryptophan, or as a component of the pentose phosphate pathway.</text>
</comment>
<comment type="activity regulation">
    <text evidence="10">Activated by a monovalent cation that binds near, but not in, the active site. The most likely occupant of the site in vivo is potassium. Ion binding induces a conformational change that may alter substrate affinity.</text>
</comment>
<comment type="subcellular location">
    <subcellularLocation>
        <location evidence="10">Cytoplasm</location>
    </subcellularLocation>
</comment>
<comment type="caution">
    <text evidence="10">Lacks conserved residue(s) required for the propagation of feature annotation.</text>
</comment>
<keyword evidence="7 10" id="KW-0460">Magnesium</keyword>
<feature type="domain" description="Carbohydrate kinase PfkB" evidence="11">
    <location>
        <begin position="2"/>
        <end position="277"/>
    </location>
</feature>
<dbReference type="AlphaFoldDB" id="A0A6A9QNK0"/>
<dbReference type="GO" id="GO:0019303">
    <property type="term" value="P:D-ribose catabolic process"/>
    <property type="evidence" value="ECO:0007669"/>
    <property type="project" value="UniProtKB-UniRule"/>
</dbReference>
<feature type="binding site" evidence="10">
    <location>
        <begin position="238"/>
        <end position="239"/>
    </location>
    <ligand>
        <name>ATP</name>
        <dbReference type="ChEBI" id="CHEBI:30616"/>
    </ligand>
</feature>
<feature type="binding site" evidence="10">
    <location>
        <begin position="37"/>
        <end position="41"/>
    </location>
    <ligand>
        <name>substrate</name>
    </ligand>
</feature>
<feature type="binding site" evidence="10">
    <location>
        <position position="272"/>
    </location>
    <ligand>
        <name>K(+)</name>
        <dbReference type="ChEBI" id="CHEBI:29103"/>
    </ligand>
</feature>
<protein>
    <recommendedName>
        <fullName evidence="10">Ribokinase</fullName>
        <shortName evidence="10">RK</shortName>
        <ecNumber evidence="10">2.7.1.15</ecNumber>
    </recommendedName>
</protein>
<dbReference type="UniPathway" id="UPA00916">
    <property type="reaction ID" value="UER00889"/>
</dbReference>
<organism evidence="12 13">
    <name type="scientific">Sulfuracidifex metallicus DSM 6482 = JCM 9184</name>
    <dbReference type="NCBI Taxonomy" id="523847"/>
    <lineage>
        <taxon>Archaea</taxon>
        <taxon>Thermoproteota</taxon>
        <taxon>Thermoprotei</taxon>
        <taxon>Sulfolobales</taxon>
        <taxon>Sulfolobaceae</taxon>
        <taxon>Sulfuracidifex</taxon>
    </lineage>
</organism>
<comment type="subunit">
    <text evidence="10">Homodimer.</text>
</comment>
<dbReference type="InterPro" id="IPR011611">
    <property type="entry name" value="PfkB_dom"/>
</dbReference>
<dbReference type="SUPFAM" id="SSF53613">
    <property type="entry name" value="Ribokinase-like"/>
    <property type="match status" value="1"/>
</dbReference>
<dbReference type="Proteomes" id="UP000470772">
    <property type="component" value="Unassembled WGS sequence"/>
</dbReference>
<dbReference type="RefSeq" id="WP_156017909.1">
    <property type="nucleotide sequence ID" value="NZ_WGGD01000005.1"/>
</dbReference>
<evidence type="ECO:0000256" key="4">
    <source>
        <dbReference type="ARBA" id="ARBA00022741"/>
    </source>
</evidence>
<keyword evidence="10" id="KW-0963">Cytoplasm</keyword>
<evidence type="ECO:0000256" key="1">
    <source>
        <dbReference type="ARBA" id="ARBA00005380"/>
    </source>
</evidence>
<dbReference type="GO" id="GO:0046872">
    <property type="term" value="F:metal ion binding"/>
    <property type="evidence" value="ECO:0007669"/>
    <property type="project" value="UniProtKB-KW"/>
</dbReference>
<dbReference type="CDD" id="cd01174">
    <property type="entry name" value="ribokinase"/>
    <property type="match status" value="1"/>
</dbReference>
<keyword evidence="5 10" id="KW-0418">Kinase</keyword>
<dbReference type="InterPro" id="IPR011877">
    <property type="entry name" value="Ribokinase"/>
</dbReference>
<feature type="binding site" evidence="10">
    <location>
        <position position="233"/>
    </location>
    <ligand>
        <name>K(+)</name>
        <dbReference type="ChEBI" id="CHEBI:29103"/>
    </ligand>
</feature>
<feature type="binding site" evidence="10">
    <location>
        <position position="269"/>
    </location>
    <ligand>
        <name>K(+)</name>
        <dbReference type="ChEBI" id="CHEBI:29103"/>
    </ligand>
</feature>
<proteinExistence type="inferred from homology"/>
<dbReference type="PANTHER" id="PTHR10584">
    <property type="entry name" value="SUGAR KINASE"/>
    <property type="match status" value="1"/>
</dbReference>
<dbReference type="GO" id="GO:0005737">
    <property type="term" value="C:cytoplasm"/>
    <property type="evidence" value="ECO:0007669"/>
    <property type="project" value="UniProtKB-SubCell"/>
</dbReference>
<feature type="binding site" evidence="10">
    <location>
        <begin position="9"/>
        <end position="11"/>
    </location>
    <ligand>
        <name>substrate</name>
    </ligand>
</feature>
<keyword evidence="13" id="KW-1185">Reference proteome</keyword>
<evidence type="ECO:0000256" key="2">
    <source>
        <dbReference type="ARBA" id="ARBA00022679"/>
    </source>
</evidence>
<comment type="similarity">
    <text evidence="1">Belongs to the carbohydrate kinase pfkB family.</text>
</comment>
<feature type="binding site" evidence="10">
    <location>
        <position position="135"/>
    </location>
    <ligand>
        <name>substrate</name>
    </ligand>
</feature>
<evidence type="ECO:0000256" key="7">
    <source>
        <dbReference type="ARBA" id="ARBA00022842"/>
    </source>
</evidence>
<keyword evidence="9 10" id="KW-0119">Carbohydrate metabolism</keyword>
<keyword evidence="2 10" id="KW-0808">Transferase</keyword>
<feature type="binding site" evidence="10">
    <location>
        <position position="235"/>
    </location>
    <ligand>
        <name>K(+)</name>
        <dbReference type="ChEBI" id="CHEBI:29103"/>
    </ligand>
</feature>
<dbReference type="PANTHER" id="PTHR10584:SF166">
    <property type="entry name" value="RIBOKINASE"/>
    <property type="match status" value="1"/>
</dbReference>
<evidence type="ECO:0000256" key="9">
    <source>
        <dbReference type="ARBA" id="ARBA00023277"/>
    </source>
</evidence>
<comment type="catalytic activity">
    <reaction evidence="10">
        <text>D-ribose + ATP = D-ribose 5-phosphate + ADP + H(+)</text>
        <dbReference type="Rhea" id="RHEA:13697"/>
        <dbReference type="ChEBI" id="CHEBI:15378"/>
        <dbReference type="ChEBI" id="CHEBI:30616"/>
        <dbReference type="ChEBI" id="CHEBI:47013"/>
        <dbReference type="ChEBI" id="CHEBI:78346"/>
        <dbReference type="ChEBI" id="CHEBI:456216"/>
        <dbReference type="EC" id="2.7.1.15"/>
    </reaction>
</comment>
<feature type="binding site" evidence="10">
    <location>
        <begin position="207"/>
        <end position="212"/>
    </location>
    <ligand>
        <name>ATP</name>
        <dbReference type="ChEBI" id="CHEBI:30616"/>
    </ligand>
</feature>
<feature type="active site" description="Proton acceptor" evidence="10">
    <location>
        <position position="239"/>
    </location>
</feature>
<keyword evidence="8 10" id="KW-0630">Potassium</keyword>
<dbReference type="InterPro" id="IPR002139">
    <property type="entry name" value="Ribo/fructo_kinase"/>
</dbReference>
<dbReference type="GO" id="GO:0004747">
    <property type="term" value="F:ribokinase activity"/>
    <property type="evidence" value="ECO:0007669"/>
    <property type="project" value="UniProtKB-UniRule"/>
</dbReference>
<name>A0A6A9QNK0_SULME</name>
<gene>
    <name evidence="10" type="primary">rbsK</name>
    <name evidence="12" type="ORF">GC250_05245</name>
</gene>
<comment type="similarity">
    <text evidence="10">Belongs to the carbohydrate kinase PfkB family. Ribokinase subfamily.</text>
</comment>
<keyword evidence="3 10" id="KW-0479">Metal-binding</keyword>
<dbReference type="EMBL" id="WGGD01000005">
    <property type="protein sequence ID" value="MUN28855.1"/>
    <property type="molecule type" value="Genomic_DNA"/>
</dbReference>
<feature type="binding site" evidence="10">
    <location>
        <position position="274"/>
    </location>
    <ligand>
        <name>K(+)</name>
        <dbReference type="ChEBI" id="CHEBI:29103"/>
    </ligand>
</feature>
<comment type="pathway">
    <text evidence="10">Carbohydrate metabolism; D-ribose degradation; D-ribose 5-phosphate from beta-D-ribopyranose: step 2/2.</text>
</comment>
<dbReference type="HAMAP" id="MF_01987">
    <property type="entry name" value="Ribokinase"/>
    <property type="match status" value="1"/>
</dbReference>
<evidence type="ECO:0000256" key="3">
    <source>
        <dbReference type="ARBA" id="ARBA00022723"/>
    </source>
</evidence>
<keyword evidence="4 10" id="KW-0547">Nucleotide-binding</keyword>
<evidence type="ECO:0000313" key="13">
    <source>
        <dbReference type="Proteomes" id="UP000470772"/>
    </source>
</evidence>
<comment type="caution">
    <text evidence="12">The sequence shown here is derived from an EMBL/GenBank/DDBJ whole genome shotgun (WGS) entry which is preliminary data.</text>
</comment>
<dbReference type="GO" id="GO:0005524">
    <property type="term" value="F:ATP binding"/>
    <property type="evidence" value="ECO:0007669"/>
    <property type="project" value="UniProtKB-UniRule"/>
</dbReference>
<evidence type="ECO:0000256" key="6">
    <source>
        <dbReference type="ARBA" id="ARBA00022840"/>
    </source>
</evidence>
<dbReference type="PRINTS" id="PR00990">
    <property type="entry name" value="RIBOKINASE"/>
</dbReference>
<evidence type="ECO:0000259" key="11">
    <source>
        <dbReference type="Pfam" id="PF00294"/>
    </source>
</evidence>
<evidence type="ECO:0000256" key="10">
    <source>
        <dbReference type="HAMAP-Rule" id="MF_01987"/>
    </source>
</evidence>
<evidence type="ECO:0000313" key="12">
    <source>
        <dbReference type="EMBL" id="MUN28855.1"/>
    </source>
</evidence>
<sequence length="295" mass="32322">MIYVVGSYNLDLLVRVERFPEDGETVFSKEIFSGHGGKGSNQAVSASRLGGKVKLTAAVGNDDIGKNALLFWDNEKVDRSNVKVKNTKTGNALIIIDKEGRNRIIVNRGANFLLSPEDVDVSRSKEEDILLTQMEIKENVVFKALKEFNGIRILNPAPSIISNKEIFNYVDILTPNEVEFKELAPADDIRSGLELMLKKVRKAVVLTMGDRGVILATKHKKVEIKAVRVKALDTTGAGDVFNASLAYALEKGMDLDEAVGFANAVAGLSVTKEGALGPKMDEVKLFFEKINMKIP</sequence>
<dbReference type="Gene3D" id="3.40.1190.20">
    <property type="match status" value="1"/>
</dbReference>
<dbReference type="Pfam" id="PF00294">
    <property type="entry name" value="PfkB"/>
    <property type="match status" value="1"/>
</dbReference>
<evidence type="ECO:0000256" key="8">
    <source>
        <dbReference type="ARBA" id="ARBA00022958"/>
    </source>
</evidence>
<feature type="binding site" evidence="10">
    <location>
        <position position="263"/>
    </location>
    <ligand>
        <name>ATP</name>
        <dbReference type="ChEBI" id="CHEBI:30616"/>
    </ligand>
</feature>